<dbReference type="RefSeq" id="WP_056941105.1">
    <property type="nucleotide sequence ID" value="NZ_JBBBSR010000148.1"/>
</dbReference>
<accession>A0AAU8XUW2</accession>
<evidence type="ECO:0000313" key="3">
    <source>
        <dbReference type="Proteomes" id="UP000234562"/>
    </source>
</evidence>
<name>A0AAU8XUW2_LACHE</name>
<dbReference type="Proteomes" id="UP000234562">
    <property type="component" value="Chromosome"/>
</dbReference>
<proteinExistence type="predicted"/>
<keyword evidence="1" id="KW-0472">Membrane</keyword>
<organism evidence="2 3">
    <name type="scientific">Lactobacillus helveticus</name>
    <name type="common">Lactobacillus suntoryeus</name>
    <dbReference type="NCBI Taxonomy" id="1587"/>
    <lineage>
        <taxon>Bacteria</taxon>
        <taxon>Bacillati</taxon>
        <taxon>Bacillota</taxon>
        <taxon>Bacilli</taxon>
        <taxon>Lactobacillales</taxon>
        <taxon>Lactobacillaceae</taxon>
        <taxon>Lactobacillus</taxon>
    </lineage>
</organism>
<keyword evidence="1" id="KW-1133">Transmembrane helix</keyword>
<reference evidence="3" key="1">
    <citation type="submission" date="2016-05" db="EMBL/GenBank/DDBJ databases">
        <title>Genome sequence of Lactobacillus helveticus FAM8105.</title>
        <authorList>
            <person name="Ahrens C."/>
            <person name="Schmid M."/>
        </authorList>
    </citation>
    <scope>NUCLEOTIDE SEQUENCE [LARGE SCALE GENOMIC DNA]</scope>
    <source>
        <strain evidence="3">FAM8105</strain>
    </source>
</reference>
<sequence length="61" mass="6873">MDAGTYSMNGKLIDHGDPFFIPYIVLLLITMALSKMHKAAHTYRINNANFNKYSRLIGGIN</sequence>
<evidence type="ECO:0000256" key="1">
    <source>
        <dbReference type="SAM" id="Phobius"/>
    </source>
</evidence>
<feature type="transmembrane region" description="Helical" evidence="1">
    <location>
        <begin position="20"/>
        <end position="36"/>
    </location>
</feature>
<dbReference type="GeneID" id="72687212"/>
<keyword evidence="1" id="KW-0812">Transmembrane</keyword>
<evidence type="ECO:0000313" key="2">
    <source>
        <dbReference type="EMBL" id="AUI74555.1"/>
    </source>
</evidence>
<protein>
    <submittedName>
        <fullName evidence="2">Uncharacterized protein</fullName>
    </submittedName>
</protein>
<dbReference type="EMBL" id="CP015496">
    <property type="protein sequence ID" value="AUI74555.1"/>
    <property type="molecule type" value="Genomic_DNA"/>
</dbReference>
<gene>
    <name evidence="2" type="ORF">Lh8105_07105</name>
</gene>
<dbReference type="AlphaFoldDB" id="A0AAU8XUW2"/>